<organism evidence="1">
    <name type="scientific">Anguilla anguilla</name>
    <name type="common">European freshwater eel</name>
    <name type="synonym">Muraena anguilla</name>
    <dbReference type="NCBI Taxonomy" id="7936"/>
    <lineage>
        <taxon>Eukaryota</taxon>
        <taxon>Metazoa</taxon>
        <taxon>Chordata</taxon>
        <taxon>Craniata</taxon>
        <taxon>Vertebrata</taxon>
        <taxon>Euteleostomi</taxon>
        <taxon>Actinopterygii</taxon>
        <taxon>Neopterygii</taxon>
        <taxon>Teleostei</taxon>
        <taxon>Anguilliformes</taxon>
        <taxon>Anguillidae</taxon>
        <taxon>Anguilla</taxon>
    </lineage>
</organism>
<reference evidence="1" key="1">
    <citation type="submission" date="2014-11" db="EMBL/GenBank/DDBJ databases">
        <authorList>
            <person name="Amaro Gonzalez C."/>
        </authorList>
    </citation>
    <scope>NUCLEOTIDE SEQUENCE</scope>
</reference>
<name>A0A0E9P5G3_ANGAN</name>
<dbReference type="AlphaFoldDB" id="A0A0E9P5G3"/>
<dbReference type="EMBL" id="GBXM01108928">
    <property type="protein sequence ID" value="JAG99648.1"/>
    <property type="molecule type" value="Transcribed_RNA"/>
</dbReference>
<protein>
    <submittedName>
        <fullName evidence="1">Uncharacterized protein</fullName>
    </submittedName>
</protein>
<evidence type="ECO:0000313" key="1">
    <source>
        <dbReference type="EMBL" id="JAG99648.1"/>
    </source>
</evidence>
<reference evidence="1" key="2">
    <citation type="journal article" date="2015" name="Fish Shellfish Immunol.">
        <title>Early steps in the European eel (Anguilla anguilla)-Vibrio vulnificus interaction in the gills: Role of the RtxA13 toxin.</title>
        <authorList>
            <person name="Callol A."/>
            <person name="Pajuelo D."/>
            <person name="Ebbesson L."/>
            <person name="Teles M."/>
            <person name="MacKenzie S."/>
            <person name="Amaro C."/>
        </authorList>
    </citation>
    <scope>NUCLEOTIDE SEQUENCE</scope>
</reference>
<sequence>MSFFLVCWGLYQSQIERHRICETVNWL</sequence>
<proteinExistence type="predicted"/>
<accession>A0A0E9P5G3</accession>